<keyword evidence="6 7" id="KW-0472">Membrane</keyword>
<keyword evidence="4 7" id="KW-0812">Transmembrane</keyword>
<dbReference type="Gene3D" id="1.20.1250.20">
    <property type="entry name" value="MFS general substrate transporter like domains"/>
    <property type="match status" value="2"/>
</dbReference>
<evidence type="ECO:0000256" key="6">
    <source>
        <dbReference type="ARBA" id="ARBA00023136"/>
    </source>
</evidence>
<dbReference type="InterPro" id="IPR011701">
    <property type="entry name" value="MFS"/>
</dbReference>
<keyword evidence="10" id="KW-1185">Reference proteome</keyword>
<evidence type="ECO:0000256" key="5">
    <source>
        <dbReference type="ARBA" id="ARBA00022989"/>
    </source>
</evidence>
<keyword evidence="3" id="KW-1003">Cell membrane</keyword>
<proteinExistence type="predicted"/>
<comment type="caution">
    <text evidence="9">The sequence shown here is derived from an EMBL/GenBank/DDBJ whole genome shotgun (WGS) entry which is preliminary data.</text>
</comment>
<evidence type="ECO:0000256" key="3">
    <source>
        <dbReference type="ARBA" id="ARBA00022475"/>
    </source>
</evidence>
<protein>
    <submittedName>
        <fullName evidence="9">MFS transporter</fullName>
    </submittedName>
</protein>
<evidence type="ECO:0000256" key="7">
    <source>
        <dbReference type="SAM" id="Phobius"/>
    </source>
</evidence>
<feature type="transmembrane region" description="Helical" evidence="7">
    <location>
        <begin position="199"/>
        <end position="219"/>
    </location>
</feature>
<dbReference type="InterPro" id="IPR036259">
    <property type="entry name" value="MFS_trans_sf"/>
</dbReference>
<dbReference type="EMBL" id="BORQ01000001">
    <property type="protein sequence ID" value="GIO30176.1"/>
    <property type="molecule type" value="Genomic_DNA"/>
</dbReference>
<comment type="subcellular location">
    <subcellularLocation>
        <location evidence="1">Cell membrane</location>
        <topology evidence="1">Multi-pass membrane protein</topology>
    </subcellularLocation>
</comment>
<evidence type="ECO:0000256" key="1">
    <source>
        <dbReference type="ARBA" id="ARBA00004651"/>
    </source>
</evidence>
<sequence>MNYKIYILAIACFVTGMVELIVGGILDLISKDLHISLSAAGQLITLYSIVFALSGPLLLTATARMERKRLYQSALLVFIVGNVLSMVSPNFMTMVIARVLSAASSALITVLSITMASRMASEEYKARAIGVIFMGVSGSLVLGVPLGMMLGNAFGWRAPFVMITVLSVISLIAIQLFIPKTAPEAAIPLRRQLASLKSGKIIFGQLISVLMLTGHLTLYAYLTPFLQETLHLSPSVLSLFYLLFGIAAVLGGGFGGWVTDKFGAEKSILAIVGVFAVVMFLMPLSTVSLYVCLVVMLVWSALSWSISPSMQSYLIKSAPESSNIQQSLNSSASHVGIAVGSAVGGIVIESSSVYYNAWVGVVFVILALASAVTSIKWKPSRKAASEAAAAARTLH</sequence>
<dbReference type="RefSeq" id="WP_212957648.1">
    <property type="nucleotide sequence ID" value="NZ_BORQ01000001.1"/>
</dbReference>
<evidence type="ECO:0000256" key="2">
    <source>
        <dbReference type="ARBA" id="ARBA00022448"/>
    </source>
</evidence>
<dbReference type="SUPFAM" id="SSF103473">
    <property type="entry name" value="MFS general substrate transporter"/>
    <property type="match status" value="1"/>
</dbReference>
<dbReference type="PROSITE" id="PS50850">
    <property type="entry name" value="MFS"/>
    <property type="match status" value="1"/>
</dbReference>
<dbReference type="PANTHER" id="PTHR43124">
    <property type="entry name" value="PURINE EFFLUX PUMP PBUE"/>
    <property type="match status" value="1"/>
</dbReference>
<dbReference type="InterPro" id="IPR050189">
    <property type="entry name" value="MFS_Efflux_Transporters"/>
</dbReference>
<gene>
    <name evidence="9" type="ORF">J2TS6_13170</name>
</gene>
<dbReference type="PANTHER" id="PTHR43124:SF10">
    <property type="entry name" value="PURINE EFFLUX PUMP PBUE"/>
    <property type="match status" value="1"/>
</dbReference>
<organism evidence="9 10">
    <name type="scientific">Paenibacillus albilobatus</name>
    <dbReference type="NCBI Taxonomy" id="2716884"/>
    <lineage>
        <taxon>Bacteria</taxon>
        <taxon>Bacillati</taxon>
        <taxon>Bacillota</taxon>
        <taxon>Bacilli</taxon>
        <taxon>Bacillales</taxon>
        <taxon>Paenibacillaceae</taxon>
        <taxon>Paenibacillus</taxon>
    </lineage>
</organism>
<feature type="transmembrane region" description="Helical" evidence="7">
    <location>
        <begin position="70"/>
        <end position="89"/>
    </location>
</feature>
<evidence type="ECO:0000313" key="10">
    <source>
        <dbReference type="Proteomes" id="UP000679779"/>
    </source>
</evidence>
<name>A0A920C8J5_9BACL</name>
<keyword evidence="5 7" id="KW-1133">Transmembrane helix</keyword>
<feature type="transmembrane region" description="Helical" evidence="7">
    <location>
        <begin position="7"/>
        <end position="29"/>
    </location>
</feature>
<feature type="transmembrane region" description="Helical" evidence="7">
    <location>
        <begin position="95"/>
        <end position="116"/>
    </location>
</feature>
<reference evidence="9" key="1">
    <citation type="submission" date="2021-03" db="EMBL/GenBank/DDBJ databases">
        <title>Antimicrobial resistance genes in bacteria isolated from Japanese honey, and their potential for conferring macrolide and lincosamide resistance in the American foulbrood pathogen Paenibacillus larvae.</title>
        <authorList>
            <person name="Okamoto M."/>
            <person name="Kumagai M."/>
            <person name="Kanamori H."/>
            <person name="Takamatsu D."/>
        </authorList>
    </citation>
    <scope>NUCLEOTIDE SEQUENCE</scope>
    <source>
        <strain evidence="9">J2TS6</strain>
    </source>
</reference>
<evidence type="ECO:0000313" key="9">
    <source>
        <dbReference type="EMBL" id="GIO30176.1"/>
    </source>
</evidence>
<feature type="transmembrane region" description="Helical" evidence="7">
    <location>
        <begin position="128"/>
        <end position="150"/>
    </location>
</feature>
<dbReference type="GO" id="GO:0005886">
    <property type="term" value="C:plasma membrane"/>
    <property type="evidence" value="ECO:0007669"/>
    <property type="project" value="UniProtKB-SubCell"/>
</dbReference>
<dbReference type="GO" id="GO:0022857">
    <property type="term" value="F:transmembrane transporter activity"/>
    <property type="evidence" value="ECO:0007669"/>
    <property type="project" value="InterPro"/>
</dbReference>
<feature type="transmembrane region" description="Helical" evidence="7">
    <location>
        <begin position="288"/>
        <end position="307"/>
    </location>
</feature>
<feature type="domain" description="Major facilitator superfamily (MFS) profile" evidence="8">
    <location>
        <begin position="4"/>
        <end position="382"/>
    </location>
</feature>
<dbReference type="Proteomes" id="UP000679779">
    <property type="component" value="Unassembled WGS sequence"/>
</dbReference>
<dbReference type="AlphaFoldDB" id="A0A920C8J5"/>
<evidence type="ECO:0000256" key="4">
    <source>
        <dbReference type="ARBA" id="ARBA00022692"/>
    </source>
</evidence>
<dbReference type="Pfam" id="PF07690">
    <property type="entry name" value="MFS_1"/>
    <property type="match status" value="1"/>
</dbReference>
<evidence type="ECO:0000259" key="8">
    <source>
        <dbReference type="PROSITE" id="PS50850"/>
    </source>
</evidence>
<dbReference type="CDD" id="cd17324">
    <property type="entry name" value="MFS_NepI_like"/>
    <property type="match status" value="1"/>
</dbReference>
<feature type="transmembrane region" description="Helical" evidence="7">
    <location>
        <begin position="354"/>
        <end position="375"/>
    </location>
</feature>
<accession>A0A920C8J5</accession>
<dbReference type="InterPro" id="IPR020846">
    <property type="entry name" value="MFS_dom"/>
</dbReference>
<feature type="transmembrane region" description="Helical" evidence="7">
    <location>
        <begin position="239"/>
        <end position="259"/>
    </location>
</feature>
<feature type="transmembrane region" description="Helical" evidence="7">
    <location>
        <begin position="35"/>
        <end position="58"/>
    </location>
</feature>
<feature type="transmembrane region" description="Helical" evidence="7">
    <location>
        <begin position="156"/>
        <end position="178"/>
    </location>
</feature>
<keyword evidence="2" id="KW-0813">Transport</keyword>